<protein>
    <submittedName>
        <fullName evidence="2">Uncharacterized protein</fullName>
    </submittedName>
</protein>
<keyword evidence="3" id="KW-1185">Reference proteome</keyword>
<name>A0ABY7EGA2_MYAAR</name>
<proteinExistence type="predicted"/>
<dbReference type="EMBL" id="CP111017">
    <property type="protein sequence ID" value="WAR08910.1"/>
    <property type="molecule type" value="Genomic_DNA"/>
</dbReference>
<gene>
    <name evidence="2" type="ORF">MAR_018868</name>
</gene>
<dbReference type="Proteomes" id="UP001164746">
    <property type="component" value="Chromosome 6"/>
</dbReference>
<organism evidence="2 3">
    <name type="scientific">Mya arenaria</name>
    <name type="common">Soft-shell clam</name>
    <dbReference type="NCBI Taxonomy" id="6604"/>
    <lineage>
        <taxon>Eukaryota</taxon>
        <taxon>Metazoa</taxon>
        <taxon>Spiralia</taxon>
        <taxon>Lophotrochozoa</taxon>
        <taxon>Mollusca</taxon>
        <taxon>Bivalvia</taxon>
        <taxon>Autobranchia</taxon>
        <taxon>Heteroconchia</taxon>
        <taxon>Euheterodonta</taxon>
        <taxon>Imparidentia</taxon>
        <taxon>Neoheterodontei</taxon>
        <taxon>Myida</taxon>
        <taxon>Myoidea</taxon>
        <taxon>Myidae</taxon>
        <taxon>Mya</taxon>
    </lineage>
</organism>
<feature type="region of interest" description="Disordered" evidence="1">
    <location>
        <begin position="1"/>
        <end position="21"/>
    </location>
</feature>
<evidence type="ECO:0000313" key="2">
    <source>
        <dbReference type="EMBL" id="WAR08910.1"/>
    </source>
</evidence>
<evidence type="ECO:0000256" key="1">
    <source>
        <dbReference type="SAM" id="MobiDB-lite"/>
    </source>
</evidence>
<accession>A0ABY7EGA2</accession>
<reference evidence="2" key="1">
    <citation type="submission" date="2022-11" db="EMBL/GenBank/DDBJ databases">
        <title>Centuries of genome instability and evolution in soft-shell clam transmissible cancer (bioRxiv).</title>
        <authorList>
            <person name="Hart S.F.M."/>
            <person name="Yonemitsu M.A."/>
            <person name="Giersch R.M."/>
            <person name="Beal B.F."/>
            <person name="Arriagada G."/>
            <person name="Davis B.W."/>
            <person name="Ostrander E.A."/>
            <person name="Goff S.P."/>
            <person name="Metzger M.J."/>
        </authorList>
    </citation>
    <scope>NUCLEOTIDE SEQUENCE</scope>
    <source>
        <strain evidence="2">MELC-2E11</strain>
        <tissue evidence="2">Siphon/mantle</tissue>
    </source>
</reference>
<evidence type="ECO:0000313" key="3">
    <source>
        <dbReference type="Proteomes" id="UP001164746"/>
    </source>
</evidence>
<sequence>MIKFKSQDDEANVSEDGTPSPFLIESDISTCHKVGETVGVSRIHSRDGNLHCQKDGKQYTIATPDDLHVLGIEVDLKRL</sequence>